<dbReference type="Proteomes" id="UP000640930">
    <property type="component" value="Unassembled WGS sequence"/>
</dbReference>
<name>A0ABR8XBR0_9BACL</name>
<sequence>MLVAYTEQKKRFVLNSSIPETTLKQLREKQRFYCPQCKQLLQFKIGTFKIPHFAHYSNKECNDFFSERESEQHLLGKEHLYDLFQHLLLQVELEPFLRGLKQRPDLLIEKDHRRFAIEFQCSPISINRFKERNGGYKSNGIEVYWIPNTPYKRVQRGIQIMSINKHMQLFRNTDGHQSYIMAYHPAMRQFVYISNLMFLHGNRFISKVQIIPQMKQRFPFYIPKPLSEEEFKQYLLLFNRVKHHYLRWVVLVNKKGVNHLFLRSLYELRLNGQTLPNYIGIPINGSEHLKVSPIEWQTALFYFLHISRISLAHFIETNTQKFLQWANLPETNAAKSIVKEYCHILESLSIEHYRQSIRNEELFQKLYTHFLAMKTKY</sequence>
<comment type="caution">
    <text evidence="4">The sequence shown here is derived from an EMBL/GenBank/DDBJ whole genome shotgun (WGS) entry which is preliminary data.</text>
</comment>
<dbReference type="EMBL" id="JACSQA010000009">
    <property type="protein sequence ID" value="MBD8026668.1"/>
    <property type="molecule type" value="Genomic_DNA"/>
</dbReference>
<protein>
    <recommendedName>
        <fullName evidence="6">Competence protein CoiA</fullName>
    </recommendedName>
</protein>
<evidence type="ECO:0000313" key="4">
    <source>
        <dbReference type="EMBL" id="MBD8026668.1"/>
    </source>
</evidence>
<dbReference type="InterPro" id="IPR010330">
    <property type="entry name" value="CoiA_nuc"/>
</dbReference>
<evidence type="ECO:0008006" key="6">
    <source>
        <dbReference type="Google" id="ProtNLM"/>
    </source>
</evidence>
<dbReference type="Pfam" id="PF25164">
    <property type="entry name" value="CoiA_N"/>
    <property type="match status" value="1"/>
</dbReference>
<dbReference type="Pfam" id="PF06054">
    <property type="entry name" value="CoiA_nuc"/>
    <property type="match status" value="1"/>
</dbReference>
<proteinExistence type="predicted"/>
<evidence type="ECO:0000259" key="2">
    <source>
        <dbReference type="Pfam" id="PF25164"/>
    </source>
</evidence>
<dbReference type="RefSeq" id="WP_191707163.1">
    <property type="nucleotide sequence ID" value="NZ_JACSQA010000009.1"/>
</dbReference>
<accession>A0ABR8XBR0</accession>
<evidence type="ECO:0000259" key="1">
    <source>
        <dbReference type="Pfam" id="PF06054"/>
    </source>
</evidence>
<feature type="domain" description="Competence protein CoiA-like N-terminal" evidence="2">
    <location>
        <begin position="19"/>
        <end position="62"/>
    </location>
</feature>
<dbReference type="PIRSF" id="PIRSF007487">
    <property type="entry name" value="Competence-induced_CoiA_bac"/>
    <property type="match status" value="1"/>
</dbReference>
<dbReference type="InterPro" id="IPR057253">
    <property type="entry name" value="CoiA-like_N"/>
</dbReference>
<feature type="domain" description="Competence protein CoiA C-terminal" evidence="3">
    <location>
        <begin position="253"/>
        <end position="345"/>
    </location>
</feature>
<organism evidence="4 5">
    <name type="scientific">Ureibacillus galli</name>
    <dbReference type="NCBI Taxonomy" id="2762222"/>
    <lineage>
        <taxon>Bacteria</taxon>
        <taxon>Bacillati</taxon>
        <taxon>Bacillota</taxon>
        <taxon>Bacilli</taxon>
        <taxon>Bacillales</taxon>
        <taxon>Caryophanaceae</taxon>
        <taxon>Ureibacillus</taxon>
    </lineage>
</organism>
<feature type="domain" description="Competence protein CoiA nuclease-like" evidence="1">
    <location>
        <begin position="69"/>
        <end position="218"/>
    </location>
</feature>
<reference evidence="4 5" key="1">
    <citation type="submission" date="2020-08" db="EMBL/GenBank/DDBJ databases">
        <title>A Genomic Blueprint of the Chicken Gut Microbiome.</title>
        <authorList>
            <person name="Gilroy R."/>
            <person name="Ravi A."/>
            <person name="Getino M."/>
            <person name="Pursley I."/>
            <person name="Horton D.L."/>
            <person name="Alikhan N.-F."/>
            <person name="Baker D."/>
            <person name="Gharbi K."/>
            <person name="Hall N."/>
            <person name="Watson M."/>
            <person name="Adriaenssens E.M."/>
            <person name="Foster-Nyarko E."/>
            <person name="Jarju S."/>
            <person name="Secka A."/>
            <person name="Antonio M."/>
            <person name="Oren A."/>
            <person name="Chaudhuri R."/>
            <person name="La Ragione R.M."/>
            <person name="Hildebrand F."/>
            <person name="Pallen M.J."/>
        </authorList>
    </citation>
    <scope>NUCLEOTIDE SEQUENCE [LARGE SCALE GENOMIC DNA]</scope>
    <source>
        <strain evidence="4 5">Re31</strain>
    </source>
</reference>
<dbReference type="Pfam" id="PF25166">
    <property type="entry name" value="CoiA_C"/>
    <property type="match status" value="1"/>
</dbReference>
<keyword evidence="5" id="KW-1185">Reference proteome</keyword>
<dbReference type="InterPro" id="IPR057252">
    <property type="entry name" value="CoiA_C"/>
</dbReference>
<evidence type="ECO:0000259" key="3">
    <source>
        <dbReference type="Pfam" id="PF25166"/>
    </source>
</evidence>
<evidence type="ECO:0000313" key="5">
    <source>
        <dbReference type="Proteomes" id="UP000640930"/>
    </source>
</evidence>
<gene>
    <name evidence="4" type="ORF">H9636_08360</name>
</gene>
<dbReference type="InterPro" id="IPR021176">
    <property type="entry name" value="Competence-induced_CoiA"/>
</dbReference>